<accession>A0ABV2KCX8</accession>
<evidence type="ECO:0000313" key="2">
    <source>
        <dbReference type="Proteomes" id="UP001549104"/>
    </source>
</evidence>
<dbReference type="RefSeq" id="WP_354314141.1">
    <property type="nucleotide sequence ID" value="NZ_JBEPME010000005.1"/>
</dbReference>
<organism evidence="1 2">
    <name type="scientific">Sporosarcina psychrophila</name>
    <name type="common">Bacillus psychrophilus</name>
    <dbReference type="NCBI Taxonomy" id="1476"/>
    <lineage>
        <taxon>Bacteria</taxon>
        <taxon>Bacillati</taxon>
        <taxon>Bacillota</taxon>
        <taxon>Bacilli</taxon>
        <taxon>Bacillales</taxon>
        <taxon>Caryophanaceae</taxon>
        <taxon>Sporosarcina</taxon>
    </lineage>
</organism>
<protein>
    <submittedName>
        <fullName evidence="1">Uncharacterized protein</fullName>
    </submittedName>
</protein>
<evidence type="ECO:0000313" key="1">
    <source>
        <dbReference type="EMBL" id="MET3658495.1"/>
    </source>
</evidence>
<sequence length="72" mass="8548">MRAYTFDYEASDGKVCCFYADTRKRRLLIAWASGNWSTKGKERKIPLWITRKGELFAWRLAVRFGKRKEAIE</sequence>
<dbReference type="Proteomes" id="UP001549104">
    <property type="component" value="Unassembled WGS sequence"/>
</dbReference>
<gene>
    <name evidence="1" type="ORF">ABIC55_003612</name>
</gene>
<reference evidence="1 2" key="1">
    <citation type="submission" date="2024-06" db="EMBL/GenBank/DDBJ databases">
        <title>Sorghum-associated microbial communities from plants grown in Nebraska, USA.</title>
        <authorList>
            <person name="Schachtman D."/>
        </authorList>
    </citation>
    <scope>NUCLEOTIDE SEQUENCE [LARGE SCALE GENOMIC DNA]</scope>
    <source>
        <strain evidence="1 2">1288</strain>
    </source>
</reference>
<comment type="caution">
    <text evidence="1">The sequence shown here is derived from an EMBL/GenBank/DDBJ whole genome shotgun (WGS) entry which is preliminary data.</text>
</comment>
<proteinExistence type="predicted"/>
<dbReference type="EMBL" id="JBEPME010000005">
    <property type="protein sequence ID" value="MET3658495.1"/>
    <property type="molecule type" value="Genomic_DNA"/>
</dbReference>
<keyword evidence="2" id="KW-1185">Reference proteome</keyword>
<name>A0ABV2KCX8_SPOPS</name>